<dbReference type="PANTHER" id="PTHR34835:SF88">
    <property type="entry name" value="FRIGIDA-LIKE PROTEIN"/>
    <property type="match status" value="1"/>
</dbReference>
<accession>A0A8I6YS37</accession>
<name>A0A8I6YS37_HORVV</name>
<evidence type="ECO:0000313" key="1">
    <source>
        <dbReference type="EnsemblPlants" id="HORVU.MOREX.r3.6HG0575780.1"/>
    </source>
</evidence>
<reference evidence="1" key="3">
    <citation type="submission" date="2022-01" db="UniProtKB">
        <authorList>
            <consortium name="EnsemblPlants"/>
        </authorList>
    </citation>
    <scope>IDENTIFICATION</scope>
    <source>
        <strain evidence="1">subsp. vulgare</strain>
    </source>
</reference>
<dbReference type="Gramene" id="HORVU.MOREX.r3.6HG0575780.1">
    <property type="protein sequence ID" value="HORVU.MOREX.r3.6HG0575780.1"/>
    <property type="gene ID" value="HORVU.MOREX.r3.6HG0575780"/>
</dbReference>
<evidence type="ECO:0000313" key="2">
    <source>
        <dbReference type="Proteomes" id="UP000011116"/>
    </source>
</evidence>
<keyword evidence="2" id="KW-1185">Reference proteome</keyword>
<organism evidence="1 2">
    <name type="scientific">Hordeum vulgare subsp. vulgare</name>
    <name type="common">Domesticated barley</name>
    <dbReference type="NCBI Taxonomy" id="112509"/>
    <lineage>
        <taxon>Eukaryota</taxon>
        <taxon>Viridiplantae</taxon>
        <taxon>Streptophyta</taxon>
        <taxon>Embryophyta</taxon>
        <taxon>Tracheophyta</taxon>
        <taxon>Spermatophyta</taxon>
        <taxon>Magnoliopsida</taxon>
        <taxon>Liliopsida</taxon>
        <taxon>Poales</taxon>
        <taxon>Poaceae</taxon>
        <taxon>BOP clade</taxon>
        <taxon>Pooideae</taxon>
        <taxon>Triticodae</taxon>
        <taxon>Triticeae</taxon>
        <taxon>Hordeinae</taxon>
        <taxon>Hordeum</taxon>
    </lineage>
</organism>
<dbReference type="EnsemblPlants" id="HORVU.MOREX.r3.6HG0575780.1">
    <property type="protein sequence ID" value="HORVU.MOREX.r3.6HG0575780.1"/>
    <property type="gene ID" value="HORVU.MOREX.r3.6HG0575780"/>
</dbReference>
<proteinExistence type="predicted"/>
<protein>
    <submittedName>
        <fullName evidence="1">Uncharacterized protein</fullName>
    </submittedName>
</protein>
<dbReference type="AlphaFoldDB" id="A0A8I6YS37"/>
<dbReference type="Gramene" id="HORVU.MOREX.r2.6HG0477470.1">
    <property type="protein sequence ID" value="HORVU.MOREX.r2.6HG0477470.1"/>
    <property type="gene ID" value="HORVU.MOREX.r2.6HG0477470"/>
</dbReference>
<sequence length="619" mass="70014">MVDSCFAPKDVYEVSGYLTDEQKALIVYIGLGGMLDVDNITHVDREFSWHLLLNVDLERATLKIDETVVYAFNEVDIHNILGIALGGDIEIECKNASPTVDQLASIRSALGLAEAFLYVTTSDLKLALKRPCQTPLSDEYRVRTIIGFAMLCMATCFSPREKRSMVPAEAYEICMDHSNLHRVNWGKYIFTELIRVAARCQQLLLEGKAPHVYGCPLVLQVLYFDSVDVTAFVRPDPSVRPRTRFYTAAILSTLILGNTFPRTGPKKYGVLKATVIATENLPWDTTHVRQDIAEAKAFIERSLQEHALASTERNRLFFQRLAAVNTGTICYMNNNMRSDIEMHMQSERVMTTGYMQALLRYVDELGLCDSANELTNQLNDVAAQSGAYNGAAAAEVASDSQTINLPALISTVGVFHPVDMRLDPVGRSISVPVGIEQTARGVPVRMSMGSFGQLERDNCLPGQNRSPEGTEFASKLWRGEHLRYNVETCRLIFVPVKGGGGFHVLYVFDMLKKVVHVMDPKRTQYDIIELEMKHARVMDRLLFGLCKCIETFFVGWHVRADDFKRKAHRMMHEPSSSNDSPFFNVHYMMKFDGEYMTEEIWPDQMFRLKQQLMRFPSLC</sequence>
<reference evidence="1" key="2">
    <citation type="submission" date="2020-10" db="EMBL/GenBank/DDBJ databases">
        <authorList>
            <person name="Scholz U."/>
            <person name="Mascher M."/>
            <person name="Fiebig A."/>
        </authorList>
    </citation>
    <scope>NUCLEOTIDE SEQUENCE [LARGE SCALE GENOMIC DNA]</scope>
    <source>
        <strain evidence="1">cv. Morex</strain>
    </source>
</reference>
<dbReference type="PANTHER" id="PTHR34835">
    <property type="entry name" value="OS07G0283600 PROTEIN-RELATED"/>
    <property type="match status" value="1"/>
</dbReference>
<dbReference type="Proteomes" id="UP000011116">
    <property type="component" value="Chromosome 6H"/>
</dbReference>
<reference evidence="2" key="1">
    <citation type="journal article" date="2012" name="Nature">
        <title>A physical, genetic and functional sequence assembly of the barley genome.</title>
        <authorList>
            <consortium name="The International Barley Genome Sequencing Consortium"/>
            <person name="Mayer K.F."/>
            <person name="Waugh R."/>
            <person name="Brown J.W."/>
            <person name="Schulman A."/>
            <person name="Langridge P."/>
            <person name="Platzer M."/>
            <person name="Fincher G.B."/>
            <person name="Muehlbauer G.J."/>
            <person name="Sato K."/>
            <person name="Close T.J."/>
            <person name="Wise R.P."/>
            <person name="Stein N."/>
        </authorList>
    </citation>
    <scope>NUCLEOTIDE SEQUENCE [LARGE SCALE GENOMIC DNA]</scope>
    <source>
        <strain evidence="2">cv. Morex</strain>
    </source>
</reference>